<name>A0A5M6C189_9TREE</name>
<dbReference type="RefSeq" id="XP_031861824.1">
    <property type="nucleotide sequence ID" value="XM_032003826.1"/>
</dbReference>
<keyword evidence="2" id="KW-0012">Acyltransferase</keyword>
<keyword evidence="1" id="KW-0808">Transferase</keyword>
<evidence type="ECO:0000256" key="1">
    <source>
        <dbReference type="ARBA" id="ARBA00022679"/>
    </source>
</evidence>
<keyword evidence="5" id="KW-1185">Reference proteome</keyword>
<evidence type="ECO:0000313" key="4">
    <source>
        <dbReference type="EMBL" id="WWD21983.1"/>
    </source>
</evidence>
<proteinExistence type="predicted"/>
<dbReference type="GeneID" id="43587953"/>
<dbReference type="PROSITE" id="PS51186">
    <property type="entry name" value="GNAT"/>
    <property type="match status" value="1"/>
</dbReference>
<dbReference type="CDD" id="cd04301">
    <property type="entry name" value="NAT_SF"/>
    <property type="match status" value="1"/>
</dbReference>
<dbReference type="AlphaFoldDB" id="A0A5M6C189"/>
<dbReference type="PANTHER" id="PTHR43877">
    <property type="entry name" value="AMINOALKYLPHOSPHONATE N-ACETYLTRANSFERASE-RELATED-RELATED"/>
    <property type="match status" value="1"/>
</dbReference>
<gene>
    <name evidence="4" type="ORF">CI109_106471</name>
</gene>
<dbReference type="InterPro" id="IPR050832">
    <property type="entry name" value="Bact_Acetyltransf"/>
</dbReference>
<dbReference type="Proteomes" id="UP000322225">
    <property type="component" value="Chromosome 12"/>
</dbReference>
<dbReference type="SUPFAM" id="SSF55729">
    <property type="entry name" value="Acyl-CoA N-acyltransferases (Nat)"/>
    <property type="match status" value="1"/>
</dbReference>
<dbReference type="OrthoDB" id="9975416at2759"/>
<dbReference type="Pfam" id="PF00583">
    <property type="entry name" value="Acetyltransf_1"/>
    <property type="match status" value="1"/>
</dbReference>
<dbReference type="InterPro" id="IPR000182">
    <property type="entry name" value="GNAT_dom"/>
</dbReference>
<feature type="region of interest" description="Disordered" evidence="3">
    <location>
        <begin position="78"/>
        <end position="101"/>
    </location>
</feature>
<organism evidence="4 5">
    <name type="scientific">Kwoniella shandongensis</name>
    <dbReference type="NCBI Taxonomy" id="1734106"/>
    <lineage>
        <taxon>Eukaryota</taxon>
        <taxon>Fungi</taxon>
        <taxon>Dikarya</taxon>
        <taxon>Basidiomycota</taxon>
        <taxon>Agaricomycotina</taxon>
        <taxon>Tremellomycetes</taxon>
        <taxon>Tremellales</taxon>
        <taxon>Cryptococcaceae</taxon>
        <taxon>Kwoniella</taxon>
    </lineage>
</organism>
<reference evidence="4" key="2">
    <citation type="submission" date="2024-01" db="EMBL/GenBank/DDBJ databases">
        <title>Comparative genomics of Cryptococcus and Kwoniella reveals pathogenesis evolution and contrasting modes of karyotype evolution via chromosome fusion or intercentromeric recombination.</title>
        <authorList>
            <person name="Coelho M.A."/>
            <person name="David-Palma M."/>
            <person name="Shea T."/>
            <person name="Bowers K."/>
            <person name="McGinley-Smith S."/>
            <person name="Mohammad A.W."/>
            <person name="Gnirke A."/>
            <person name="Yurkov A.M."/>
            <person name="Nowrousian M."/>
            <person name="Sun S."/>
            <person name="Cuomo C.A."/>
            <person name="Heitman J."/>
        </authorList>
    </citation>
    <scope>NUCLEOTIDE SEQUENCE</scope>
    <source>
        <strain evidence="4">CBS 12478</strain>
    </source>
</reference>
<feature type="compositionally biased region" description="Basic and acidic residues" evidence="3">
    <location>
        <begin position="91"/>
        <end position="101"/>
    </location>
</feature>
<dbReference type="InterPro" id="IPR016181">
    <property type="entry name" value="Acyl_CoA_acyltransferase"/>
</dbReference>
<evidence type="ECO:0000256" key="2">
    <source>
        <dbReference type="ARBA" id="ARBA00023315"/>
    </source>
</evidence>
<evidence type="ECO:0000313" key="5">
    <source>
        <dbReference type="Proteomes" id="UP000322225"/>
    </source>
</evidence>
<reference evidence="4" key="1">
    <citation type="submission" date="2017-08" db="EMBL/GenBank/DDBJ databases">
        <authorList>
            <person name="Cuomo C."/>
            <person name="Billmyre B."/>
            <person name="Heitman J."/>
        </authorList>
    </citation>
    <scope>NUCLEOTIDE SEQUENCE</scope>
    <source>
        <strain evidence="4">CBS 12478</strain>
    </source>
</reference>
<dbReference type="Gene3D" id="3.40.630.30">
    <property type="match status" value="1"/>
</dbReference>
<dbReference type="EMBL" id="CP144062">
    <property type="protein sequence ID" value="WWD21983.1"/>
    <property type="molecule type" value="Genomic_DNA"/>
</dbReference>
<dbReference type="KEGG" id="ksn:43587953"/>
<evidence type="ECO:0000256" key="3">
    <source>
        <dbReference type="SAM" id="MobiDB-lite"/>
    </source>
</evidence>
<accession>A0A5M6C189</accession>
<protein>
    <submittedName>
        <fullName evidence="4">Uncharacterized protein</fullName>
    </submittedName>
</protein>
<sequence>MSSRYTIRPASPSDAVQFSPLLQTTFREAFSHAEGMDRLELEKYLSSALSVDTVRTYLEDKSIIWLIGVSSYQHTDANCNKTNNDNDNDNDNAHDDRDSDKVEADQQVIVGVIQLNLPESTKSLLTSPTLFEAVTLPNPIEIRRLYIHTSFHGTGLAQSLLSQAEHLAREKGFQSLWLIVWSGNGRGIRFYEKCGFELVAEVADEDGWFKRKDSVMQKSLV</sequence>
<dbReference type="GO" id="GO:0016747">
    <property type="term" value="F:acyltransferase activity, transferring groups other than amino-acyl groups"/>
    <property type="evidence" value="ECO:0007669"/>
    <property type="project" value="InterPro"/>
</dbReference>